<dbReference type="Pfam" id="PF04402">
    <property type="entry name" value="SIMPL"/>
    <property type="match status" value="1"/>
</dbReference>
<dbReference type="Gene3D" id="3.30.70.2970">
    <property type="entry name" value="Protein of unknown function (DUF541), domain 2"/>
    <property type="match status" value="1"/>
</dbReference>
<sequence>MQNDKSFMGTLEVSGTGNIEVAPDEATIRFSVITDAKTAAEAAATNAMQTQAVIDAVEQQPNHGVTTSGLSVRPLTTYDSMTRTSKITGFRATNGVSVKTKIAYAAQIFDVGIGAGANQSSGIKFGIQDEGPHRDEALRIAVKQAFAEASLVANAAQITLRGPESIQVNTGGRVVFRAEAMMAESVATPVLPDNLTISATVRIVFRTEVS</sequence>
<dbReference type="PANTHER" id="PTHR34387:SF2">
    <property type="entry name" value="SLR1258 PROTEIN"/>
    <property type="match status" value="1"/>
</dbReference>
<dbReference type="GO" id="GO:0006974">
    <property type="term" value="P:DNA damage response"/>
    <property type="evidence" value="ECO:0007669"/>
    <property type="project" value="TreeGrafter"/>
</dbReference>
<dbReference type="InterPro" id="IPR052022">
    <property type="entry name" value="26kDa_periplasmic_antigen"/>
</dbReference>
<dbReference type="PANTHER" id="PTHR34387">
    <property type="entry name" value="SLR1258 PROTEIN"/>
    <property type="match status" value="1"/>
</dbReference>
<proteinExistence type="predicted"/>
<gene>
    <name evidence="1" type="ORF">ENSA5_35570</name>
</gene>
<comment type="caution">
    <text evidence="1">The sequence shown here is derived from an EMBL/GenBank/DDBJ whole genome shotgun (WGS) entry which is preliminary data.</text>
</comment>
<dbReference type="OrthoDB" id="9813144at2"/>
<keyword evidence="2" id="KW-1185">Reference proteome</keyword>
<dbReference type="InterPro" id="IPR007497">
    <property type="entry name" value="SIMPL/DUF541"/>
</dbReference>
<evidence type="ECO:0000313" key="1">
    <source>
        <dbReference type="EMBL" id="PRP96783.1"/>
    </source>
</evidence>
<name>A0A2S9XVB2_9BACT</name>
<evidence type="ECO:0000313" key="2">
    <source>
        <dbReference type="Proteomes" id="UP000237968"/>
    </source>
</evidence>
<dbReference type="Proteomes" id="UP000237968">
    <property type="component" value="Unassembled WGS sequence"/>
</dbReference>
<protein>
    <submittedName>
        <fullName evidence="1">26 kDa periplasmic immunogenic protein</fullName>
    </submittedName>
</protein>
<dbReference type="Gene3D" id="3.30.110.170">
    <property type="entry name" value="Protein of unknown function (DUF541), domain 1"/>
    <property type="match status" value="1"/>
</dbReference>
<organism evidence="1 2">
    <name type="scientific">Enhygromyxa salina</name>
    <dbReference type="NCBI Taxonomy" id="215803"/>
    <lineage>
        <taxon>Bacteria</taxon>
        <taxon>Pseudomonadati</taxon>
        <taxon>Myxococcota</taxon>
        <taxon>Polyangia</taxon>
        <taxon>Nannocystales</taxon>
        <taxon>Nannocystaceae</taxon>
        <taxon>Enhygromyxa</taxon>
    </lineage>
</organism>
<reference evidence="1 2" key="1">
    <citation type="submission" date="2018-03" db="EMBL/GenBank/DDBJ databases">
        <title>Draft Genome Sequences of the Obligatory Marine Myxobacteria Enhygromyxa salina SWB005.</title>
        <authorList>
            <person name="Poehlein A."/>
            <person name="Moghaddam J.A."/>
            <person name="Harms H."/>
            <person name="Alanjari M."/>
            <person name="Koenig G.M."/>
            <person name="Daniel R."/>
            <person name="Schaeberle T.F."/>
        </authorList>
    </citation>
    <scope>NUCLEOTIDE SEQUENCE [LARGE SCALE GENOMIC DNA]</scope>
    <source>
        <strain evidence="1 2">SWB005</strain>
    </source>
</reference>
<accession>A0A2S9XVB2</accession>
<dbReference type="EMBL" id="PVNK01000164">
    <property type="protein sequence ID" value="PRP96783.1"/>
    <property type="molecule type" value="Genomic_DNA"/>
</dbReference>
<dbReference type="AlphaFoldDB" id="A0A2S9XVB2"/>